<evidence type="ECO:0000313" key="2">
    <source>
        <dbReference type="EMBL" id="NLR94500.1"/>
    </source>
</evidence>
<keyword evidence="1" id="KW-1133">Transmembrane helix</keyword>
<organism evidence="2 3">
    <name type="scientific">Flammeovirga agarivorans</name>
    <dbReference type="NCBI Taxonomy" id="2726742"/>
    <lineage>
        <taxon>Bacteria</taxon>
        <taxon>Pseudomonadati</taxon>
        <taxon>Bacteroidota</taxon>
        <taxon>Cytophagia</taxon>
        <taxon>Cytophagales</taxon>
        <taxon>Flammeovirgaceae</taxon>
        <taxon>Flammeovirga</taxon>
    </lineage>
</organism>
<dbReference type="Proteomes" id="UP000585050">
    <property type="component" value="Unassembled WGS sequence"/>
</dbReference>
<protein>
    <recommendedName>
        <fullName evidence="4">DUF4345 domain-containing protein</fullName>
    </recommendedName>
</protein>
<proteinExistence type="predicted"/>
<feature type="transmembrane region" description="Helical" evidence="1">
    <location>
        <begin position="46"/>
        <end position="66"/>
    </location>
</feature>
<feature type="transmembrane region" description="Helical" evidence="1">
    <location>
        <begin position="117"/>
        <end position="135"/>
    </location>
</feature>
<gene>
    <name evidence="2" type="ORF">HGP29_25065</name>
</gene>
<name>A0A7X8SQE5_9BACT</name>
<keyword evidence="3" id="KW-1185">Reference proteome</keyword>
<evidence type="ECO:0008006" key="4">
    <source>
        <dbReference type="Google" id="ProtNLM"/>
    </source>
</evidence>
<comment type="caution">
    <text evidence="2">The sequence shown here is derived from an EMBL/GenBank/DDBJ whole genome shotgun (WGS) entry which is preliminary data.</text>
</comment>
<evidence type="ECO:0000256" key="1">
    <source>
        <dbReference type="SAM" id="Phobius"/>
    </source>
</evidence>
<reference evidence="2 3" key="1">
    <citation type="submission" date="2020-04" db="EMBL/GenBank/DDBJ databases">
        <title>Flammeovirga sp. SR4, a novel species isolated from seawater.</title>
        <authorList>
            <person name="Wang X."/>
        </authorList>
    </citation>
    <scope>NUCLEOTIDE SEQUENCE [LARGE SCALE GENOMIC DNA]</scope>
    <source>
        <strain evidence="2 3">SR4</strain>
    </source>
</reference>
<sequence length="141" mass="15679">MKNIITKNYFLVAGILTLLGALPVMLSPELGTYLLFDFTSNIPTEYLPIIIHWGVMAVGLGGIMITAHYHPTIRWATALFAVISKTYIVFCIVWFILSDYNQVSIHTFGVAADYSMLMVLEALMVISGVFTLQTLSEKKLA</sequence>
<dbReference type="AlphaFoldDB" id="A0A7X8SQE5"/>
<keyword evidence="1" id="KW-0812">Transmembrane</keyword>
<feature type="transmembrane region" description="Helical" evidence="1">
    <location>
        <begin position="78"/>
        <end position="97"/>
    </location>
</feature>
<accession>A0A7X8SQE5</accession>
<dbReference type="EMBL" id="JABAIL010000012">
    <property type="protein sequence ID" value="NLR94500.1"/>
    <property type="molecule type" value="Genomic_DNA"/>
</dbReference>
<feature type="transmembrane region" description="Helical" evidence="1">
    <location>
        <begin position="9"/>
        <end position="26"/>
    </location>
</feature>
<keyword evidence="1" id="KW-0472">Membrane</keyword>
<dbReference type="RefSeq" id="WP_168885206.1">
    <property type="nucleotide sequence ID" value="NZ_JABAIL010000012.1"/>
</dbReference>
<evidence type="ECO:0000313" key="3">
    <source>
        <dbReference type="Proteomes" id="UP000585050"/>
    </source>
</evidence>